<comment type="caution">
    <text evidence="2">The sequence shown here is derived from an EMBL/GenBank/DDBJ whole genome shotgun (WGS) entry which is preliminary data.</text>
</comment>
<reference evidence="2" key="2">
    <citation type="submission" date="2023-02" db="EMBL/GenBank/DDBJ databases">
        <authorList>
            <person name="Rayyan A."/>
            <person name="Meyer T."/>
            <person name="Kyndt J.A."/>
        </authorList>
    </citation>
    <scope>NUCLEOTIDE SEQUENCE</scope>
    <source>
        <strain evidence="2">DSM 9987</strain>
    </source>
</reference>
<accession>A0ABT5JDK2</accession>
<keyword evidence="3" id="KW-1185">Reference proteome</keyword>
<proteinExistence type="predicted"/>
<reference evidence="2" key="1">
    <citation type="journal article" date="2023" name="Microbiol Resour">
        <title>Genome Sequences of Rhodoplanes serenus and Two Thermotolerant Strains, Rhodoplanes tepidamans and 'Rhodoplanes cryptolactis,' Further Refine the Genus.</title>
        <authorList>
            <person name="Rayyan A.A."/>
            <person name="Kyndt J.A."/>
        </authorList>
    </citation>
    <scope>NUCLEOTIDE SEQUENCE</scope>
    <source>
        <strain evidence="2">DSM 9987</strain>
    </source>
</reference>
<protein>
    <submittedName>
        <fullName evidence="2">Uncharacterized protein</fullName>
    </submittedName>
</protein>
<gene>
    <name evidence="2" type="ORF">PQJ73_18055</name>
</gene>
<evidence type="ECO:0000256" key="1">
    <source>
        <dbReference type="SAM" id="MobiDB-lite"/>
    </source>
</evidence>
<evidence type="ECO:0000313" key="2">
    <source>
        <dbReference type="EMBL" id="MDC7787597.1"/>
    </source>
</evidence>
<feature type="region of interest" description="Disordered" evidence="1">
    <location>
        <begin position="57"/>
        <end position="115"/>
    </location>
</feature>
<dbReference type="EMBL" id="JAQQLI010000029">
    <property type="protein sequence ID" value="MDC7787597.1"/>
    <property type="molecule type" value="Genomic_DNA"/>
</dbReference>
<organism evidence="2 3">
    <name type="scientific">Rhodoplanes tepidamans</name>
    <name type="common">Rhodoplanes cryptolactis</name>
    <dbReference type="NCBI Taxonomy" id="200616"/>
    <lineage>
        <taxon>Bacteria</taxon>
        <taxon>Pseudomonadati</taxon>
        <taxon>Pseudomonadota</taxon>
        <taxon>Alphaproteobacteria</taxon>
        <taxon>Hyphomicrobiales</taxon>
        <taxon>Nitrobacteraceae</taxon>
        <taxon>Rhodoplanes</taxon>
    </lineage>
</organism>
<evidence type="ECO:0000313" key="3">
    <source>
        <dbReference type="Proteomes" id="UP001165652"/>
    </source>
</evidence>
<sequence length="179" mass="19271">MRLRDGYGALAVEVKLLRLHLRLAREERVALKAASDIAFARFMSSFRRWAETCRKANFDPNQPRVPAGNPDGGRWTSGGGGGPAAGDDSQILSDATPDNEWIPGAQYAQAGPRGPRGTTPVLINGRVVSPTPAQAARLAVAQAQAEAAIARVQEYDPRWTPSPSAYETVEGLISRYSDQ</sequence>
<dbReference type="Proteomes" id="UP001165652">
    <property type="component" value="Unassembled WGS sequence"/>
</dbReference>
<feature type="compositionally biased region" description="Gly residues" evidence="1">
    <location>
        <begin position="75"/>
        <end position="84"/>
    </location>
</feature>
<name>A0ABT5JDK2_RHOTP</name>
<dbReference type="RefSeq" id="WP_272778435.1">
    <property type="nucleotide sequence ID" value="NZ_JAQQLI010000029.1"/>
</dbReference>